<dbReference type="RefSeq" id="WP_187741442.1">
    <property type="nucleotide sequence ID" value="NZ_CP060825.1"/>
</dbReference>
<dbReference type="Pfam" id="PF10138">
    <property type="entry name" value="vWA-TerF-like"/>
    <property type="match status" value="1"/>
</dbReference>
<dbReference type="InterPro" id="IPR002035">
    <property type="entry name" value="VWF_A"/>
</dbReference>
<sequence>MGIRSLLRKVFGRDRGGPEESAATSVPAQTERTEPATGTEATTATVPSQTAADRAAEALVSAAFDNPAPRYASSPSVPAQAGPAEEPAPAAKDAAPEKAAEEPAEPATPGAPAARVTEPEPEALPAADEPVAEEPAPRAAEAAAPAPETAAEAEAGTAGKAADPEPVTESTEAAVAETETDAAPPAAVVVPEPASPVTAPEAAADAPAPVEPVAEPAPAAEPVAETAPEPVAQAEPVAEAAPESVAESTPAAEPTVETAPEPVAQAAPEPEPAAETAPEPEPIPTPEAADTPEAPATPDAPEAEAESTPAAPPQPEPVPEAADTPEAEAPEAADAPVGKAAVGLARVKSRAPLVVDAYRTAGAALRKAQLTGARARVYLVLDRSGSMRPYFKDGSAQGLGEQALALAAHLDERATVDVVFFSTDVDGTGELTLDAHDGRVDELHAGLGRMGRTNYHLAVERVLALHAEAGTDDPAFVIFQTDGAPESKTAATAALAEAAGRPVFWQFVAWGEHGSKAFDYLRKLSVPNAGFFAAGPAPRELTDAELYAGLLADLAPWLAARGA</sequence>
<keyword evidence="4" id="KW-1185">Reference proteome</keyword>
<reference evidence="3 4" key="1">
    <citation type="submission" date="2020-08" db="EMBL/GenBank/DDBJ databases">
        <title>A novel species.</title>
        <authorList>
            <person name="Gao J."/>
        </authorList>
    </citation>
    <scope>NUCLEOTIDE SEQUENCE [LARGE SCALE GENOMIC DNA]</scope>
    <source>
        <strain evidence="3 4">CRPJ-33</strain>
    </source>
</reference>
<name>A0A7H0HUT9_9ACTN</name>
<feature type="region of interest" description="Disordered" evidence="1">
    <location>
        <begin position="66"/>
        <end position="336"/>
    </location>
</feature>
<dbReference type="SUPFAM" id="SSF53300">
    <property type="entry name" value="vWA-like"/>
    <property type="match status" value="1"/>
</dbReference>
<proteinExistence type="predicted"/>
<dbReference type="KEGG" id="sgj:IAG43_16270"/>
<organism evidence="3 4">
    <name type="scientific">Streptomyces genisteinicus</name>
    <dbReference type="NCBI Taxonomy" id="2768068"/>
    <lineage>
        <taxon>Bacteria</taxon>
        <taxon>Bacillati</taxon>
        <taxon>Actinomycetota</taxon>
        <taxon>Actinomycetes</taxon>
        <taxon>Kitasatosporales</taxon>
        <taxon>Streptomycetaceae</taxon>
        <taxon>Streptomyces</taxon>
    </lineage>
</organism>
<evidence type="ECO:0000313" key="4">
    <source>
        <dbReference type="Proteomes" id="UP000516230"/>
    </source>
</evidence>
<feature type="domain" description="VWFA" evidence="2">
    <location>
        <begin position="374"/>
        <end position="546"/>
    </location>
</feature>
<dbReference type="CDD" id="cd00198">
    <property type="entry name" value="vWFA"/>
    <property type="match status" value="1"/>
</dbReference>
<dbReference type="EMBL" id="CP060825">
    <property type="protein sequence ID" value="QNP64305.1"/>
    <property type="molecule type" value="Genomic_DNA"/>
</dbReference>
<feature type="compositionally biased region" description="Low complexity" evidence="1">
    <location>
        <begin position="78"/>
        <end position="93"/>
    </location>
</feature>
<evidence type="ECO:0000313" key="3">
    <source>
        <dbReference type="EMBL" id="QNP64305.1"/>
    </source>
</evidence>
<dbReference type="InterPro" id="IPR019303">
    <property type="entry name" value="vWA_TerF_C"/>
</dbReference>
<accession>A0A7H0HUT9</accession>
<evidence type="ECO:0000259" key="2">
    <source>
        <dbReference type="SMART" id="SM00327"/>
    </source>
</evidence>
<gene>
    <name evidence="3" type="ORF">IAG43_16270</name>
</gene>
<feature type="compositionally biased region" description="Low complexity" evidence="1">
    <location>
        <begin position="35"/>
        <end position="45"/>
    </location>
</feature>
<feature type="region of interest" description="Disordered" evidence="1">
    <location>
        <begin position="1"/>
        <end position="53"/>
    </location>
</feature>
<feature type="compositionally biased region" description="Low complexity" evidence="1">
    <location>
        <begin position="105"/>
        <end position="114"/>
    </location>
</feature>
<feature type="compositionally biased region" description="Low complexity" evidence="1">
    <location>
        <begin position="286"/>
        <end position="300"/>
    </location>
</feature>
<dbReference type="InterPro" id="IPR036465">
    <property type="entry name" value="vWFA_dom_sf"/>
</dbReference>
<dbReference type="AlphaFoldDB" id="A0A7H0HUT9"/>
<dbReference type="SMART" id="SM00327">
    <property type="entry name" value="VWA"/>
    <property type="match status" value="1"/>
</dbReference>
<protein>
    <submittedName>
        <fullName evidence="3">VWA domain-containing protein</fullName>
    </submittedName>
</protein>
<dbReference type="Gene3D" id="3.40.50.410">
    <property type="entry name" value="von Willebrand factor, type A domain"/>
    <property type="match status" value="1"/>
</dbReference>
<dbReference type="Proteomes" id="UP000516230">
    <property type="component" value="Chromosome"/>
</dbReference>
<evidence type="ECO:0000256" key="1">
    <source>
        <dbReference type="SAM" id="MobiDB-lite"/>
    </source>
</evidence>
<feature type="compositionally biased region" description="Low complexity" evidence="1">
    <location>
        <begin position="123"/>
        <end position="277"/>
    </location>
</feature>